<organism evidence="1 2">
    <name type="scientific">Arcticibacter tournemirensis</name>
    <dbReference type="NCBI Taxonomy" id="699437"/>
    <lineage>
        <taxon>Bacteria</taxon>
        <taxon>Pseudomonadati</taxon>
        <taxon>Bacteroidota</taxon>
        <taxon>Sphingobacteriia</taxon>
        <taxon>Sphingobacteriales</taxon>
        <taxon>Sphingobacteriaceae</taxon>
        <taxon>Arcticibacter</taxon>
    </lineage>
</organism>
<comment type="caution">
    <text evidence="1">The sequence shown here is derived from an EMBL/GenBank/DDBJ whole genome shotgun (WGS) entry which is preliminary data.</text>
</comment>
<name>A0A5M9GZC0_9SPHI</name>
<reference evidence="1 2" key="1">
    <citation type="submission" date="2019-09" db="EMBL/GenBank/DDBJ databases">
        <title>Pararcticibacter amylolyticus gen. nov., sp. nov., isolated from a rottenly hemp rope, and reclassification of Pedobacter tournemirensis as Pararcticibacter tournemirensis comb. nov.</title>
        <authorList>
            <person name="Cai Y."/>
        </authorList>
    </citation>
    <scope>NUCLEOTIDE SEQUENCE [LARGE SCALE GENOMIC DNA]</scope>
    <source>
        <strain evidence="1 2">TF5-37.2-LB10</strain>
    </source>
</reference>
<keyword evidence="2" id="KW-1185">Reference proteome</keyword>
<dbReference type="EMBL" id="VWNE01000026">
    <property type="protein sequence ID" value="KAA8480052.1"/>
    <property type="molecule type" value="Genomic_DNA"/>
</dbReference>
<gene>
    <name evidence="1" type="ORF">F1649_15615</name>
</gene>
<dbReference type="AlphaFoldDB" id="A0A5M9GZC0"/>
<dbReference type="RefSeq" id="WP_141814964.1">
    <property type="nucleotide sequence ID" value="NZ_VFPL01000001.1"/>
</dbReference>
<accession>A0A5M9GZC0</accession>
<proteinExistence type="predicted"/>
<sequence>MKSNVIRHRMAVYERVTYQNGFGREIPPDLEFVKIYFDQKGCGHLTEKFYNEQSRSGWKNARGGKVRNWKEAASEWIFYNR</sequence>
<dbReference type="Proteomes" id="UP000322918">
    <property type="component" value="Unassembled WGS sequence"/>
</dbReference>
<evidence type="ECO:0000313" key="2">
    <source>
        <dbReference type="Proteomes" id="UP000322918"/>
    </source>
</evidence>
<dbReference type="OrthoDB" id="1442826at2"/>
<evidence type="ECO:0000313" key="1">
    <source>
        <dbReference type="EMBL" id="KAA8480052.1"/>
    </source>
</evidence>
<protein>
    <submittedName>
        <fullName evidence="1">Uncharacterized protein</fullName>
    </submittedName>
</protein>